<accession>A0ACB8QQL8</accession>
<comment type="caution">
    <text evidence="1">The sequence shown here is derived from an EMBL/GenBank/DDBJ whole genome shotgun (WGS) entry which is preliminary data.</text>
</comment>
<keyword evidence="2" id="KW-1185">Reference proteome</keyword>
<gene>
    <name evidence="1" type="ORF">K488DRAFT_84342</name>
</gene>
<name>A0ACB8QQL8_9AGAM</name>
<evidence type="ECO:0000313" key="2">
    <source>
        <dbReference type="Proteomes" id="UP000814128"/>
    </source>
</evidence>
<evidence type="ECO:0000313" key="1">
    <source>
        <dbReference type="EMBL" id="KAI0034129.1"/>
    </source>
</evidence>
<reference evidence="1" key="2">
    <citation type="journal article" date="2022" name="New Phytol.">
        <title>Evolutionary transition to the ectomycorrhizal habit in the genomes of a hyperdiverse lineage of mushroom-forming fungi.</title>
        <authorList>
            <person name="Looney B."/>
            <person name="Miyauchi S."/>
            <person name="Morin E."/>
            <person name="Drula E."/>
            <person name="Courty P.E."/>
            <person name="Kohler A."/>
            <person name="Kuo A."/>
            <person name="LaButti K."/>
            <person name="Pangilinan J."/>
            <person name="Lipzen A."/>
            <person name="Riley R."/>
            <person name="Andreopoulos W."/>
            <person name="He G."/>
            <person name="Johnson J."/>
            <person name="Nolan M."/>
            <person name="Tritt A."/>
            <person name="Barry K.W."/>
            <person name="Grigoriev I.V."/>
            <person name="Nagy L.G."/>
            <person name="Hibbett D."/>
            <person name="Henrissat B."/>
            <person name="Matheny P.B."/>
            <person name="Labbe J."/>
            <person name="Martin F.M."/>
        </authorList>
    </citation>
    <scope>NUCLEOTIDE SEQUENCE</scope>
    <source>
        <strain evidence="1">EC-137</strain>
    </source>
</reference>
<reference evidence="1" key="1">
    <citation type="submission" date="2021-02" db="EMBL/GenBank/DDBJ databases">
        <authorList>
            <consortium name="DOE Joint Genome Institute"/>
            <person name="Ahrendt S."/>
            <person name="Looney B.P."/>
            <person name="Miyauchi S."/>
            <person name="Morin E."/>
            <person name="Drula E."/>
            <person name="Courty P.E."/>
            <person name="Chicoki N."/>
            <person name="Fauchery L."/>
            <person name="Kohler A."/>
            <person name="Kuo A."/>
            <person name="Labutti K."/>
            <person name="Pangilinan J."/>
            <person name="Lipzen A."/>
            <person name="Riley R."/>
            <person name="Andreopoulos W."/>
            <person name="He G."/>
            <person name="Johnson J."/>
            <person name="Barry K.W."/>
            <person name="Grigoriev I.V."/>
            <person name="Nagy L."/>
            <person name="Hibbett D."/>
            <person name="Henrissat B."/>
            <person name="Matheny P.B."/>
            <person name="Labbe J."/>
            <person name="Martin F."/>
        </authorList>
    </citation>
    <scope>NUCLEOTIDE SEQUENCE</scope>
    <source>
        <strain evidence="1">EC-137</strain>
    </source>
</reference>
<protein>
    <submittedName>
        <fullName evidence="1">Uncharacterized protein</fullName>
    </submittedName>
</protein>
<dbReference type="Proteomes" id="UP000814128">
    <property type="component" value="Unassembled WGS sequence"/>
</dbReference>
<dbReference type="EMBL" id="MU273506">
    <property type="protein sequence ID" value="KAI0034129.1"/>
    <property type="molecule type" value="Genomic_DNA"/>
</dbReference>
<sequence length="382" mass="41896">MSIRARSRGKRRADPFPDAHPDLSPPAPEARPTKRPKRAETRDCPICAEPIPLRLLAQHADLEAERVDAILAHVGDLAVWADPHAGHADIGASTSRRRATTTGATPHASPSDHTAKTIRDVQRRRRARHTLLRDATRDDDDDAPLRRAESVHHAELCPVCQQLIPGDPDVVNAHVDSCLAHAAMQESLRADAERAQRSRTSEEDVDVDGEDESDPWEEITAPDGTSRVRLRTGGANARRLGFEVRDRLADDVEADVDVDGEDDAVFGAVQFTEADVVDGPREEALATEESVEGEIMRARKAGDLDGLVAALEGKVKFLQSAGPTPSTVSCRVCLDPYVEPTISTGCWHVYCRECWLRCLGSTKLCPICKRITTASDLRRIYL</sequence>
<proteinExistence type="predicted"/>
<organism evidence="1 2">
    <name type="scientific">Vararia minispora EC-137</name>
    <dbReference type="NCBI Taxonomy" id="1314806"/>
    <lineage>
        <taxon>Eukaryota</taxon>
        <taxon>Fungi</taxon>
        <taxon>Dikarya</taxon>
        <taxon>Basidiomycota</taxon>
        <taxon>Agaricomycotina</taxon>
        <taxon>Agaricomycetes</taxon>
        <taxon>Russulales</taxon>
        <taxon>Lachnocladiaceae</taxon>
        <taxon>Vararia</taxon>
    </lineage>
</organism>